<evidence type="ECO:0000313" key="4">
    <source>
        <dbReference type="Proteomes" id="UP000606044"/>
    </source>
</evidence>
<organism evidence="3 4">
    <name type="scientific">Azorhizobium oxalatiphilum</name>
    <dbReference type="NCBI Taxonomy" id="980631"/>
    <lineage>
        <taxon>Bacteria</taxon>
        <taxon>Pseudomonadati</taxon>
        <taxon>Pseudomonadota</taxon>
        <taxon>Alphaproteobacteria</taxon>
        <taxon>Hyphomicrobiales</taxon>
        <taxon>Xanthobacteraceae</taxon>
        <taxon>Azorhizobium</taxon>
    </lineage>
</organism>
<evidence type="ECO:0000256" key="1">
    <source>
        <dbReference type="PROSITE-ProRule" id="PRU00464"/>
    </source>
</evidence>
<dbReference type="InterPro" id="IPR026026">
    <property type="entry name" value="HIT_Hint"/>
</dbReference>
<dbReference type="Gene3D" id="3.30.428.10">
    <property type="entry name" value="HIT-like"/>
    <property type="match status" value="1"/>
</dbReference>
<feature type="domain" description="HIT" evidence="2">
    <location>
        <begin position="37"/>
        <end position="106"/>
    </location>
</feature>
<evidence type="ECO:0000313" key="3">
    <source>
        <dbReference type="EMBL" id="GGF76950.1"/>
    </source>
</evidence>
<dbReference type="RefSeq" id="WP_188582058.1">
    <property type="nucleotide sequence ID" value="NZ_BMCT01000006.1"/>
</dbReference>
<gene>
    <name evidence="3" type="ORF">GCM10007301_41080</name>
</gene>
<comment type="caution">
    <text evidence="3">The sequence shown here is derived from an EMBL/GenBank/DDBJ whole genome shotgun (WGS) entry which is preliminary data.</text>
</comment>
<dbReference type="EMBL" id="BMCT01000006">
    <property type="protein sequence ID" value="GGF76950.1"/>
    <property type="molecule type" value="Genomic_DNA"/>
</dbReference>
<name>A0A917FGE2_9HYPH</name>
<dbReference type="SUPFAM" id="SSF54197">
    <property type="entry name" value="HIT-like"/>
    <property type="match status" value="1"/>
</dbReference>
<comment type="caution">
    <text evidence="1">Lacks conserved residue(s) required for the propagation of feature annotation.</text>
</comment>
<dbReference type="AlphaFoldDB" id="A0A917FGE2"/>
<evidence type="ECO:0000259" key="2">
    <source>
        <dbReference type="PROSITE" id="PS51084"/>
    </source>
</evidence>
<dbReference type="Proteomes" id="UP000606044">
    <property type="component" value="Unassembled WGS sequence"/>
</dbReference>
<reference evidence="3" key="1">
    <citation type="journal article" date="2014" name="Int. J. Syst. Evol. Microbiol.">
        <title>Complete genome sequence of Corynebacterium casei LMG S-19264T (=DSM 44701T), isolated from a smear-ripened cheese.</title>
        <authorList>
            <consortium name="US DOE Joint Genome Institute (JGI-PGF)"/>
            <person name="Walter F."/>
            <person name="Albersmeier A."/>
            <person name="Kalinowski J."/>
            <person name="Ruckert C."/>
        </authorList>
    </citation>
    <scope>NUCLEOTIDE SEQUENCE</scope>
    <source>
        <strain evidence="3">CCM 7897</strain>
    </source>
</reference>
<dbReference type="InterPro" id="IPR036265">
    <property type="entry name" value="HIT-like_sf"/>
</dbReference>
<keyword evidence="4" id="KW-1185">Reference proteome</keyword>
<proteinExistence type="predicted"/>
<sequence>MTDSFALDPRLAADGPALGNLRLCHVRLVDDARFPWLVMIPARARLVEIIDLPAEDRALLMEEIATVSSALKAIGGVEKLNVAALGNVVPQLHVHIVGRAAGDAAWPGPVFGTGPREPYEPGERAALEARLKTALGL</sequence>
<dbReference type="Pfam" id="PF01230">
    <property type="entry name" value="HIT"/>
    <property type="match status" value="1"/>
</dbReference>
<dbReference type="PIRSF" id="PIRSF000714">
    <property type="entry name" value="HIT"/>
    <property type="match status" value="1"/>
</dbReference>
<accession>A0A917FGE2</accession>
<reference evidence="3" key="2">
    <citation type="submission" date="2020-09" db="EMBL/GenBank/DDBJ databases">
        <authorList>
            <person name="Sun Q."/>
            <person name="Sedlacek I."/>
        </authorList>
    </citation>
    <scope>NUCLEOTIDE SEQUENCE</scope>
    <source>
        <strain evidence="3">CCM 7897</strain>
    </source>
</reference>
<dbReference type="PROSITE" id="PS51084">
    <property type="entry name" value="HIT_2"/>
    <property type="match status" value="1"/>
</dbReference>
<dbReference type="GO" id="GO:0003824">
    <property type="term" value="F:catalytic activity"/>
    <property type="evidence" value="ECO:0007669"/>
    <property type="project" value="InterPro"/>
</dbReference>
<dbReference type="InterPro" id="IPR011146">
    <property type="entry name" value="HIT-like"/>
</dbReference>
<protein>
    <submittedName>
        <fullName evidence="3">HIT family protein</fullName>
    </submittedName>
</protein>